<dbReference type="PROSITE" id="PS50835">
    <property type="entry name" value="IG_LIKE"/>
    <property type="match status" value="4"/>
</dbReference>
<feature type="domain" description="Ig-like" evidence="3">
    <location>
        <begin position="342"/>
        <end position="429"/>
    </location>
</feature>
<dbReference type="AlphaFoldDB" id="A0A8J2QI75"/>
<feature type="domain" description="Ig-like" evidence="3">
    <location>
        <begin position="237"/>
        <end position="337"/>
    </location>
</feature>
<evidence type="ECO:0000256" key="1">
    <source>
        <dbReference type="SAM" id="MobiDB-lite"/>
    </source>
</evidence>
<organism evidence="4 5">
    <name type="scientific">Danaus chrysippus</name>
    <name type="common">African queen</name>
    <dbReference type="NCBI Taxonomy" id="151541"/>
    <lineage>
        <taxon>Eukaryota</taxon>
        <taxon>Metazoa</taxon>
        <taxon>Ecdysozoa</taxon>
        <taxon>Arthropoda</taxon>
        <taxon>Hexapoda</taxon>
        <taxon>Insecta</taxon>
        <taxon>Pterygota</taxon>
        <taxon>Neoptera</taxon>
        <taxon>Endopterygota</taxon>
        <taxon>Lepidoptera</taxon>
        <taxon>Glossata</taxon>
        <taxon>Ditrysia</taxon>
        <taxon>Papilionoidea</taxon>
        <taxon>Nymphalidae</taxon>
        <taxon>Danainae</taxon>
        <taxon>Danaini</taxon>
        <taxon>Danaina</taxon>
        <taxon>Danaus</taxon>
        <taxon>Anosia</taxon>
    </lineage>
</organism>
<dbReference type="Pfam" id="PF13927">
    <property type="entry name" value="Ig_3"/>
    <property type="match status" value="2"/>
</dbReference>
<dbReference type="Proteomes" id="UP000789524">
    <property type="component" value="Unassembled WGS sequence"/>
</dbReference>
<dbReference type="InterPro" id="IPR007110">
    <property type="entry name" value="Ig-like_dom"/>
</dbReference>
<reference evidence="4" key="1">
    <citation type="submission" date="2021-09" db="EMBL/GenBank/DDBJ databases">
        <authorList>
            <person name="Martin H S."/>
        </authorList>
    </citation>
    <scope>NUCLEOTIDE SEQUENCE</scope>
</reference>
<dbReference type="InterPro" id="IPR013783">
    <property type="entry name" value="Ig-like_fold"/>
</dbReference>
<dbReference type="InterPro" id="IPR003599">
    <property type="entry name" value="Ig_sub"/>
</dbReference>
<dbReference type="CDD" id="cd00096">
    <property type="entry name" value="Ig"/>
    <property type="match status" value="3"/>
</dbReference>
<dbReference type="Gene3D" id="2.60.40.10">
    <property type="entry name" value="Immunoglobulins"/>
    <property type="match status" value="4"/>
</dbReference>
<keyword evidence="2" id="KW-0472">Membrane</keyword>
<keyword evidence="2" id="KW-1133">Transmembrane helix</keyword>
<evidence type="ECO:0000259" key="3">
    <source>
        <dbReference type="PROSITE" id="PS50835"/>
    </source>
</evidence>
<feature type="region of interest" description="Disordered" evidence="1">
    <location>
        <begin position="647"/>
        <end position="682"/>
    </location>
</feature>
<evidence type="ECO:0000256" key="2">
    <source>
        <dbReference type="SAM" id="Phobius"/>
    </source>
</evidence>
<dbReference type="PANTHER" id="PTHR23278:SF32">
    <property type="entry name" value="NEUROMUSCULIN, ISOFORM E"/>
    <property type="match status" value="1"/>
</dbReference>
<dbReference type="PANTHER" id="PTHR23278">
    <property type="entry name" value="SIDESTEP PROTEIN"/>
    <property type="match status" value="1"/>
</dbReference>
<feature type="domain" description="Ig-like" evidence="3">
    <location>
        <begin position="134"/>
        <end position="230"/>
    </location>
</feature>
<accession>A0A8J2QI75</accession>
<keyword evidence="2" id="KW-0812">Transmembrane</keyword>
<comment type="caution">
    <text evidence="4">The sequence shown here is derived from an EMBL/GenBank/DDBJ whole genome shotgun (WGS) entry which is preliminary data.</text>
</comment>
<proteinExistence type="predicted"/>
<dbReference type="InterPro" id="IPR036179">
    <property type="entry name" value="Ig-like_dom_sf"/>
</dbReference>
<gene>
    <name evidence="4" type="ORF">DCHRY22_LOCUS4579</name>
</gene>
<dbReference type="SUPFAM" id="SSF48726">
    <property type="entry name" value="Immunoglobulin"/>
    <property type="match status" value="3"/>
</dbReference>
<sequence length="761" mass="83016">MVLTALEYGLRPGPSVWAESLDAVNLSAVSGGDTTLPCDSLSPPPPDALLLVVWYKNDLPIYSYDGRIKGPAAHWADATLVGRAKWHLSPHSVLRIRNIVPADRALYRCRVDFKVSPTRNYKYMLHVIELPEKPKIFDENDKEVIGTAGPYVEDSRLKLTCVVSGGRPMPRIRWWKENNVIAQLDPVEDETRLSLLELRIPSLKRDHFEAVYSCTADNTPLVPPLRVNVQVQLYLRPLSVEILEREQPLSVGQETDIACKAVGSRPPATITWWLGGKKMVVNTPQTGQVMTHNQRAGVIAGSAHLALQGVSRDQAGQYVCVASNVEGDGRSLPVSLQVIYKPICKNTMTAIVGAAVNEAARVACEVDAFPLPKNFQWTLNNTLGTTELDPGKFTIEKSGRSILTYIPTSDMDYGSLACRATNLVGQQLEPCRYTLLPAVKPDPPANCSTLNLTDDSAEVKCIAGYDGGLQTTYFVEVWEAEELIANVSTILPVWKLQGLGSGKALQLVFYANNARGRSDITTLRIHTLSRLALHTAKNNYMVIDTNWTLGIAAGALGTLTAVAVITVLARKRQRPVEYDVPLQTMKGCKGAMHSSNHSPIQDDKNPDVVPLGKDFNCTRDSELPPEPPPYGIALSNIQPVGASKSVHSLHDRTNTPHTLNTPGSGQSISTLTEDRRSLTSGTLSRRREVVTTRTTVLTNARESCVSVALRYITKQDIKLVFNNVVVERAVAQKDAAGTLPAASPGGGSTTVLIATYKEMNL</sequence>
<feature type="compositionally biased region" description="Polar residues" evidence="1">
    <location>
        <begin position="655"/>
        <end position="671"/>
    </location>
</feature>
<dbReference type="EMBL" id="CAKASE010000049">
    <property type="protein sequence ID" value="CAG9563442.1"/>
    <property type="molecule type" value="Genomic_DNA"/>
</dbReference>
<protein>
    <submittedName>
        <fullName evidence="4">(African queen) hypothetical protein</fullName>
    </submittedName>
</protein>
<feature type="transmembrane region" description="Helical" evidence="2">
    <location>
        <begin position="547"/>
        <end position="569"/>
    </location>
</feature>
<evidence type="ECO:0000313" key="4">
    <source>
        <dbReference type="EMBL" id="CAG9563442.1"/>
    </source>
</evidence>
<feature type="domain" description="Ig-like" evidence="3">
    <location>
        <begin position="14"/>
        <end position="111"/>
    </location>
</feature>
<evidence type="ECO:0000313" key="5">
    <source>
        <dbReference type="Proteomes" id="UP000789524"/>
    </source>
</evidence>
<keyword evidence="5" id="KW-1185">Reference proteome</keyword>
<dbReference type="InterPro" id="IPR003598">
    <property type="entry name" value="Ig_sub2"/>
</dbReference>
<dbReference type="OrthoDB" id="10048737at2759"/>
<dbReference type="SMART" id="SM00408">
    <property type="entry name" value="IGc2"/>
    <property type="match status" value="4"/>
</dbReference>
<name>A0A8J2QI75_9NEOP</name>
<dbReference type="SMART" id="SM00409">
    <property type="entry name" value="IG"/>
    <property type="match status" value="4"/>
</dbReference>